<proteinExistence type="predicted"/>
<evidence type="ECO:0000313" key="4">
    <source>
        <dbReference type="Proteomes" id="UP000535511"/>
    </source>
</evidence>
<dbReference type="RefSeq" id="WP_179664773.1">
    <property type="nucleotide sequence ID" value="NZ_JACCBG010000001.1"/>
</dbReference>
<feature type="signal peptide" evidence="2">
    <location>
        <begin position="1"/>
        <end position="25"/>
    </location>
</feature>
<keyword evidence="2" id="KW-0732">Signal</keyword>
<feature type="transmembrane region" description="Helical" evidence="1">
    <location>
        <begin position="74"/>
        <end position="94"/>
    </location>
</feature>
<name>A0A7Y9E8Q6_9ACTN</name>
<gene>
    <name evidence="3" type="ORF">BJZ21_003313</name>
</gene>
<protein>
    <submittedName>
        <fullName evidence="3">Uncharacterized protein</fullName>
    </submittedName>
</protein>
<reference evidence="3 4" key="1">
    <citation type="submission" date="2020-07" db="EMBL/GenBank/DDBJ databases">
        <title>Sequencing the genomes of 1000 actinobacteria strains.</title>
        <authorList>
            <person name="Klenk H.-P."/>
        </authorList>
    </citation>
    <scope>NUCLEOTIDE SEQUENCE [LARGE SCALE GENOMIC DNA]</scope>
    <source>
        <strain evidence="3 4">DSM 21350</strain>
    </source>
</reference>
<feature type="chain" id="PRO_5038711335" evidence="2">
    <location>
        <begin position="26"/>
        <end position="129"/>
    </location>
</feature>
<feature type="transmembrane region" description="Helical" evidence="1">
    <location>
        <begin position="36"/>
        <end position="53"/>
    </location>
</feature>
<sequence length="129" mass="13574">MKIRGSARRASAVEAVLRISFAAMAAVAAVDALHSLWAVAVGLVVLVLPVRFHKETVGVAAPTTVRDILQLMSSFRWAGLLTTLLVGGAALALWRGWVTSAAIAAIWVLTVSALLPAATHDARRPAQEI</sequence>
<dbReference type="Proteomes" id="UP000535511">
    <property type="component" value="Unassembled WGS sequence"/>
</dbReference>
<evidence type="ECO:0000256" key="2">
    <source>
        <dbReference type="SAM" id="SignalP"/>
    </source>
</evidence>
<accession>A0A7Y9E8Q6</accession>
<dbReference type="AlphaFoldDB" id="A0A7Y9E8Q6"/>
<organism evidence="3 4">
    <name type="scientific">Nocardioides panaciterrulae</name>
    <dbReference type="NCBI Taxonomy" id="661492"/>
    <lineage>
        <taxon>Bacteria</taxon>
        <taxon>Bacillati</taxon>
        <taxon>Actinomycetota</taxon>
        <taxon>Actinomycetes</taxon>
        <taxon>Propionibacteriales</taxon>
        <taxon>Nocardioidaceae</taxon>
        <taxon>Nocardioides</taxon>
    </lineage>
</organism>
<keyword evidence="1" id="KW-1133">Transmembrane helix</keyword>
<keyword evidence="1" id="KW-0472">Membrane</keyword>
<keyword evidence="1" id="KW-0812">Transmembrane</keyword>
<evidence type="ECO:0000256" key="1">
    <source>
        <dbReference type="SAM" id="Phobius"/>
    </source>
</evidence>
<feature type="transmembrane region" description="Helical" evidence="1">
    <location>
        <begin position="100"/>
        <end position="119"/>
    </location>
</feature>
<keyword evidence="4" id="KW-1185">Reference proteome</keyword>
<evidence type="ECO:0000313" key="3">
    <source>
        <dbReference type="EMBL" id="NYD43230.1"/>
    </source>
</evidence>
<dbReference type="EMBL" id="JACCBG010000001">
    <property type="protein sequence ID" value="NYD43230.1"/>
    <property type="molecule type" value="Genomic_DNA"/>
</dbReference>
<comment type="caution">
    <text evidence="3">The sequence shown here is derived from an EMBL/GenBank/DDBJ whole genome shotgun (WGS) entry which is preliminary data.</text>
</comment>